<dbReference type="Proteomes" id="UP001164743">
    <property type="component" value="Chromosome 5A"/>
</dbReference>
<proteinExistence type="predicted"/>
<keyword evidence="3" id="KW-1185">Reference proteome</keyword>
<dbReference type="RefSeq" id="XP_053020532.1">
    <property type="nucleotide sequence ID" value="XM_053169324.1"/>
</dbReference>
<organism evidence="2 3">
    <name type="scientific">Puccinia triticina</name>
    <dbReference type="NCBI Taxonomy" id="208348"/>
    <lineage>
        <taxon>Eukaryota</taxon>
        <taxon>Fungi</taxon>
        <taxon>Dikarya</taxon>
        <taxon>Basidiomycota</taxon>
        <taxon>Pucciniomycotina</taxon>
        <taxon>Pucciniomycetes</taxon>
        <taxon>Pucciniales</taxon>
        <taxon>Pucciniaceae</taxon>
        <taxon>Puccinia</taxon>
    </lineage>
</organism>
<evidence type="ECO:0000313" key="3">
    <source>
        <dbReference type="Proteomes" id="UP001164743"/>
    </source>
</evidence>
<accession>A0ABY7CLV1</accession>
<evidence type="ECO:0000313" key="2">
    <source>
        <dbReference type="EMBL" id="WAQ84977.1"/>
    </source>
</evidence>
<sequence>MTDHESRAKKSTTSDPLSESDGLEERARLLHPSDDSYDEFYKFAKETNDDLAAKFLDMLEELFNTLNLSPDDYRRRLLIDFAVGKWPAPWEYIIATFHVGGNVEGRRAQRVFFHLTKENSLSSSSFDVTPISSMKSK</sequence>
<feature type="region of interest" description="Disordered" evidence="1">
    <location>
        <begin position="1"/>
        <end position="28"/>
    </location>
</feature>
<name>A0ABY7CLV1_9BASI</name>
<protein>
    <submittedName>
        <fullName evidence="2">Uncharacterized protein</fullName>
    </submittedName>
</protein>
<dbReference type="GeneID" id="77810219"/>
<evidence type="ECO:0000256" key="1">
    <source>
        <dbReference type="SAM" id="MobiDB-lite"/>
    </source>
</evidence>
<gene>
    <name evidence="2" type="ORF">PtA15_5A550</name>
</gene>
<reference evidence="2" key="1">
    <citation type="submission" date="2022-10" db="EMBL/GenBank/DDBJ databases">
        <title>Puccinia triticina Genome sequencing and assembly.</title>
        <authorList>
            <person name="Li C."/>
        </authorList>
    </citation>
    <scope>NUCLEOTIDE SEQUENCE</scope>
    <source>
        <strain evidence="2">Pt15</strain>
    </source>
</reference>
<dbReference type="EMBL" id="CP110425">
    <property type="protein sequence ID" value="WAQ84977.1"/>
    <property type="molecule type" value="Genomic_DNA"/>
</dbReference>